<evidence type="ECO:0000313" key="9">
    <source>
        <dbReference type="Proteomes" id="UP000523087"/>
    </source>
</evidence>
<dbReference type="NCBIfam" id="TIGR00361">
    <property type="entry name" value="ComEC_Rec2"/>
    <property type="match status" value="1"/>
</dbReference>
<dbReference type="InterPro" id="IPR004477">
    <property type="entry name" value="ComEC_N"/>
</dbReference>
<reference evidence="8 9" key="1">
    <citation type="submission" date="2020-07" db="EMBL/GenBank/DDBJ databases">
        <title>Genomic Encyclopedia of Type Strains, Phase IV (KMG-IV): sequencing the most valuable type-strain genomes for metagenomic binning, comparative biology and taxonomic classification.</title>
        <authorList>
            <person name="Goeker M."/>
        </authorList>
    </citation>
    <scope>NUCLEOTIDE SEQUENCE [LARGE SCALE GENOMIC DNA]</scope>
    <source>
        <strain evidence="8 9">DSM 15730</strain>
    </source>
</reference>
<dbReference type="InterPro" id="IPR035681">
    <property type="entry name" value="ComA-like_MBL"/>
</dbReference>
<evidence type="ECO:0000256" key="5">
    <source>
        <dbReference type="ARBA" id="ARBA00023136"/>
    </source>
</evidence>
<comment type="subcellular location">
    <subcellularLocation>
        <location evidence="1">Cell membrane</location>
        <topology evidence="1">Multi-pass membrane protein</topology>
    </subcellularLocation>
</comment>
<dbReference type="SMART" id="SM00849">
    <property type="entry name" value="Lactamase_B"/>
    <property type="match status" value="1"/>
</dbReference>
<evidence type="ECO:0000256" key="3">
    <source>
        <dbReference type="ARBA" id="ARBA00022692"/>
    </source>
</evidence>
<protein>
    <submittedName>
        <fullName evidence="8">Competence protein ComEC</fullName>
    </submittedName>
</protein>
<name>A0A7W0BX23_9BACL</name>
<feature type="domain" description="Metallo-beta-lactamase" evidence="7">
    <location>
        <begin position="504"/>
        <end position="716"/>
    </location>
</feature>
<feature type="transmembrane region" description="Helical" evidence="6">
    <location>
        <begin position="330"/>
        <end position="349"/>
    </location>
</feature>
<accession>A0A7W0BX23</accession>
<dbReference type="Pfam" id="PF13567">
    <property type="entry name" value="DUF4131"/>
    <property type="match status" value="1"/>
</dbReference>
<evidence type="ECO:0000256" key="1">
    <source>
        <dbReference type="ARBA" id="ARBA00004651"/>
    </source>
</evidence>
<evidence type="ECO:0000256" key="4">
    <source>
        <dbReference type="ARBA" id="ARBA00022989"/>
    </source>
</evidence>
<sequence>MKDNLIYMAVAAIGGIALGYSQPSLFSFLLLSVYSFFLFVRKRQLFFLCAITTVGFYLYMIYTDSHNRTILSEKMNDFSIRLIAPITIDGDRLKTIVKTKQHENVQLIYVIKTEQEKKQLSMLTLGMVCSVKGTLERPQRSRNPYAFDYQQYLRFQHIHWLLKPHSFSPHHCRNTPRTWYETLLSIRQKGLDDIKQYFPASTVGIVQALVYGERSQMDDSLLEGYQQLGLVHLLAISGSHVTLLVGACFYFLIRFTTRETATILLLILLPVYTVMTGASPSVIRASFMAMIVLFAAYKKIAISPLDVLCLTCMAMLILQPYALFQAGFQLSFIVSFALIVSLPCILQFSASLARLIVTTLIAQVSALPFLLYHFFEFSLFSFPLNIAFVPLYSFIILPLSLLSLGVHYVYAPASSPFVWALERVITISNDCVTFFSSHAPLSIVLGRPSPFLLVCYGIAIVLAFIRLENKRYDGFLYVLIAIFCHAVSPYIDRYGEVVIVDVGQGDCIYIELPHRKGVYLIDTGGMLSFSKEQWQMRQHEWEVGKDVVIPFLKGNGVRHIDKLLITHGDYDHMGAAKSIMNDVPVKQLVIGKGGTRNSLQAELVDVAKEKHIAVKEVERGDSWYVNDFRFYILNPSTQSQETDDNNNSIVLYTKLGGLSWLFTGDLEEKGEEQLMEAFPQLRVNVLKVGHHGSDTSTKEPLLQAIQPDIALISVGKQNRYHHPHPDVIKRLQAHGITIWRTDQNGAIRFLYTKKRGTFTVMLP</sequence>
<comment type="caution">
    <text evidence="8">The sequence shown here is derived from an EMBL/GenBank/DDBJ whole genome shotgun (WGS) entry which is preliminary data.</text>
</comment>
<dbReference type="InterPro" id="IPR036866">
    <property type="entry name" value="RibonucZ/Hydroxyglut_hydro"/>
</dbReference>
<proteinExistence type="predicted"/>
<keyword evidence="9" id="KW-1185">Reference proteome</keyword>
<keyword evidence="5 6" id="KW-0472">Membrane</keyword>
<dbReference type="AlphaFoldDB" id="A0A7W0BX23"/>
<dbReference type="EMBL" id="JACDUT010000001">
    <property type="protein sequence ID" value="MBA2873548.1"/>
    <property type="molecule type" value="Genomic_DNA"/>
</dbReference>
<keyword evidence="2" id="KW-1003">Cell membrane</keyword>
<dbReference type="CDD" id="cd07731">
    <property type="entry name" value="ComA-like_MBL-fold"/>
    <property type="match status" value="1"/>
</dbReference>
<evidence type="ECO:0000313" key="8">
    <source>
        <dbReference type="EMBL" id="MBA2873548.1"/>
    </source>
</evidence>
<dbReference type="SUPFAM" id="SSF56281">
    <property type="entry name" value="Metallo-hydrolase/oxidoreductase"/>
    <property type="match status" value="1"/>
</dbReference>
<dbReference type="Pfam" id="PF00753">
    <property type="entry name" value="Lactamase_B"/>
    <property type="match status" value="1"/>
</dbReference>
<dbReference type="InterPro" id="IPR004797">
    <property type="entry name" value="Competence_ComEC/Rec2"/>
</dbReference>
<dbReference type="InterPro" id="IPR001279">
    <property type="entry name" value="Metallo-B-lactamas"/>
</dbReference>
<feature type="transmembrane region" description="Helical" evidence="6">
    <location>
        <begin position="355"/>
        <end position="375"/>
    </location>
</feature>
<dbReference type="Proteomes" id="UP000523087">
    <property type="component" value="Unassembled WGS sequence"/>
</dbReference>
<feature type="transmembrane region" description="Helical" evidence="6">
    <location>
        <begin position="45"/>
        <end position="62"/>
    </location>
</feature>
<dbReference type="GO" id="GO:0030420">
    <property type="term" value="P:establishment of competence for transformation"/>
    <property type="evidence" value="ECO:0007669"/>
    <property type="project" value="InterPro"/>
</dbReference>
<evidence type="ECO:0000256" key="2">
    <source>
        <dbReference type="ARBA" id="ARBA00022475"/>
    </source>
</evidence>
<dbReference type="RefSeq" id="WP_181554471.1">
    <property type="nucleotide sequence ID" value="NZ_JACDUT010000001.1"/>
</dbReference>
<dbReference type="InterPro" id="IPR052159">
    <property type="entry name" value="Competence_DNA_uptake"/>
</dbReference>
<evidence type="ECO:0000259" key="7">
    <source>
        <dbReference type="SMART" id="SM00849"/>
    </source>
</evidence>
<dbReference type="GO" id="GO:0005886">
    <property type="term" value="C:plasma membrane"/>
    <property type="evidence" value="ECO:0007669"/>
    <property type="project" value="UniProtKB-SubCell"/>
</dbReference>
<evidence type="ECO:0000256" key="6">
    <source>
        <dbReference type="SAM" id="Phobius"/>
    </source>
</evidence>
<dbReference type="PANTHER" id="PTHR30619">
    <property type="entry name" value="DNA INTERNALIZATION/COMPETENCE PROTEIN COMEC/REC2"/>
    <property type="match status" value="1"/>
</dbReference>
<gene>
    <name evidence="8" type="ORF">HNR31_000300</name>
</gene>
<dbReference type="Pfam" id="PF03772">
    <property type="entry name" value="Competence"/>
    <property type="match status" value="1"/>
</dbReference>
<feature type="transmembrane region" description="Helical" evidence="6">
    <location>
        <begin position="300"/>
        <end position="318"/>
    </location>
</feature>
<keyword evidence="3 6" id="KW-0812">Transmembrane</keyword>
<dbReference type="NCBIfam" id="TIGR00360">
    <property type="entry name" value="ComEC_N-term"/>
    <property type="match status" value="1"/>
</dbReference>
<dbReference type="PANTHER" id="PTHR30619:SF1">
    <property type="entry name" value="RECOMBINATION PROTEIN 2"/>
    <property type="match status" value="1"/>
</dbReference>
<feature type="transmembrane region" description="Helical" evidence="6">
    <location>
        <begin position="450"/>
        <end position="467"/>
    </location>
</feature>
<feature type="transmembrane region" description="Helical" evidence="6">
    <location>
        <begin position="387"/>
        <end position="410"/>
    </location>
</feature>
<feature type="transmembrane region" description="Helical" evidence="6">
    <location>
        <begin position="230"/>
        <end position="253"/>
    </location>
</feature>
<keyword evidence="4 6" id="KW-1133">Transmembrane helix</keyword>
<feature type="transmembrane region" description="Helical" evidence="6">
    <location>
        <begin position="265"/>
        <end position="294"/>
    </location>
</feature>
<dbReference type="InterPro" id="IPR025405">
    <property type="entry name" value="DUF4131"/>
</dbReference>
<feature type="transmembrane region" description="Helical" evidence="6">
    <location>
        <begin position="474"/>
        <end position="491"/>
    </location>
</feature>
<feature type="transmembrane region" description="Helical" evidence="6">
    <location>
        <begin position="6"/>
        <end position="33"/>
    </location>
</feature>
<dbReference type="Gene3D" id="3.60.15.10">
    <property type="entry name" value="Ribonuclease Z/Hydroxyacylglutathione hydrolase-like"/>
    <property type="match status" value="1"/>
</dbReference>
<organism evidence="8 9">
    <name type="scientific">Thermaerobacillus caldiproteolyticus</name>
    <dbReference type="NCBI Taxonomy" id="247480"/>
    <lineage>
        <taxon>Bacteria</taxon>
        <taxon>Bacillati</taxon>
        <taxon>Bacillota</taxon>
        <taxon>Bacilli</taxon>
        <taxon>Bacillales</taxon>
        <taxon>Anoxybacillaceae</taxon>
        <taxon>Thermaerobacillus</taxon>
    </lineage>
</organism>